<feature type="region of interest" description="Disordered" evidence="1">
    <location>
        <begin position="1"/>
        <end position="28"/>
    </location>
</feature>
<evidence type="ECO:0000313" key="2">
    <source>
        <dbReference type="EMBL" id="AFK49341.1"/>
    </source>
</evidence>
<dbReference type="AlphaFoldDB" id="I3T9Z9"/>
<accession>I3T9Z9</accession>
<protein>
    <submittedName>
        <fullName evidence="2">Uncharacterized protein</fullName>
    </submittedName>
</protein>
<evidence type="ECO:0000256" key="1">
    <source>
        <dbReference type="SAM" id="MobiDB-lite"/>
    </source>
</evidence>
<reference evidence="2" key="1">
    <citation type="submission" date="2012-05" db="EMBL/GenBank/DDBJ databases">
        <authorList>
            <person name="Krishnakumar V."/>
            <person name="Cheung F."/>
            <person name="Xiao Y."/>
            <person name="Chan A."/>
            <person name="Moskal W.A."/>
            <person name="Town C.D."/>
        </authorList>
    </citation>
    <scope>NUCLEOTIDE SEQUENCE</scope>
</reference>
<dbReference type="EMBL" id="BT149547">
    <property type="protein sequence ID" value="AFK49341.1"/>
    <property type="molecule type" value="mRNA"/>
</dbReference>
<name>I3T9Z9_MEDTR</name>
<proteinExistence type="evidence at transcript level"/>
<organism evidence="2">
    <name type="scientific">Medicago truncatula</name>
    <name type="common">Barrel medic</name>
    <name type="synonym">Medicago tribuloides</name>
    <dbReference type="NCBI Taxonomy" id="3880"/>
    <lineage>
        <taxon>Eukaryota</taxon>
        <taxon>Viridiplantae</taxon>
        <taxon>Streptophyta</taxon>
        <taxon>Embryophyta</taxon>
        <taxon>Tracheophyta</taxon>
        <taxon>Spermatophyta</taxon>
        <taxon>Magnoliopsida</taxon>
        <taxon>eudicotyledons</taxon>
        <taxon>Gunneridae</taxon>
        <taxon>Pentapetalae</taxon>
        <taxon>rosids</taxon>
        <taxon>fabids</taxon>
        <taxon>Fabales</taxon>
        <taxon>Fabaceae</taxon>
        <taxon>Papilionoideae</taxon>
        <taxon>50 kb inversion clade</taxon>
        <taxon>NPAAA clade</taxon>
        <taxon>Hologalegina</taxon>
        <taxon>IRL clade</taxon>
        <taxon>Trifolieae</taxon>
        <taxon>Medicago</taxon>
    </lineage>
</organism>
<sequence>MEREVKFFTETEENNQMRGPRTGVPYFL</sequence>